<name>A0A975FQ07_9MICO</name>
<dbReference type="Gene3D" id="3.40.50.1110">
    <property type="entry name" value="SGNH hydrolase"/>
    <property type="match status" value="1"/>
</dbReference>
<protein>
    <recommendedName>
        <fullName evidence="3">SGNH hydrolase-type esterase domain-containing protein</fullName>
    </recommendedName>
</protein>
<dbReference type="AlphaFoldDB" id="A0A975FQ07"/>
<dbReference type="EMBL" id="CP071696">
    <property type="protein sequence ID" value="QTX05578.1"/>
    <property type="molecule type" value="Genomic_DNA"/>
</dbReference>
<sequence length="82" mass="9028">MAGIPPFERFEAFPRTLRRYLAGRAAAVDAVSRRICDRPGVTWVDSTVELDMGPDFFARDGFHPSALGYRSWASLVADAVPA</sequence>
<accession>A0A975FQ07</accession>
<reference evidence="1" key="1">
    <citation type="submission" date="2021-03" db="EMBL/GenBank/DDBJ databases">
        <title>Agromyces archimandritus sp. nov., isolated from the cockroach Archimandrita tessellata.</title>
        <authorList>
            <person name="Guzman J."/>
            <person name="Ortuzar M."/>
            <person name="Poehlein A."/>
            <person name="Daniel R."/>
            <person name="Trujillo M."/>
            <person name="Vilcinskas A."/>
        </authorList>
    </citation>
    <scope>NUCLEOTIDE SEQUENCE</scope>
    <source>
        <strain evidence="1">G127AT</strain>
    </source>
</reference>
<proteinExistence type="predicted"/>
<dbReference type="InterPro" id="IPR036514">
    <property type="entry name" value="SGNH_hydro_sf"/>
</dbReference>
<dbReference type="Proteomes" id="UP000671914">
    <property type="component" value="Chromosome"/>
</dbReference>
<evidence type="ECO:0000313" key="1">
    <source>
        <dbReference type="EMBL" id="QTX05578.1"/>
    </source>
</evidence>
<dbReference type="KEGG" id="aarc:G127AT_05030"/>
<evidence type="ECO:0000313" key="2">
    <source>
        <dbReference type="Proteomes" id="UP000671914"/>
    </source>
</evidence>
<keyword evidence="2" id="KW-1185">Reference proteome</keyword>
<organism evidence="1 2">
    <name type="scientific">Agromyces archimandritae</name>
    <dbReference type="NCBI Taxonomy" id="2781962"/>
    <lineage>
        <taxon>Bacteria</taxon>
        <taxon>Bacillati</taxon>
        <taxon>Actinomycetota</taxon>
        <taxon>Actinomycetes</taxon>
        <taxon>Micrococcales</taxon>
        <taxon>Microbacteriaceae</taxon>
        <taxon>Agromyces</taxon>
    </lineage>
</organism>
<gene>
    <name evidence="1" type="ORF">G127AT_05030</name>
</gene>
<dbReference type="SUPFAM" id="SSF52266">
    <property type="entry name" value="SGNH hydrolase"/>
    <property type="match status" value="1"/>
</dbReference>
<evidence type="ECO:0008006" key="3">
    <source>
        <dbReference type="Google" id="ProtNLM"/>
    </source>
</evidence>